<evidence type="ECO:0000313" key="4">
    <source>
        <dbReference type="Proteomes" id="UP000053237"/>
    </source>
</evidence>
<dbReference type="Pfam" id="PF01250">
    <property type="entry name" value="Ribosomal_S6"/>
    <property type="match status" value="1"/>
</dbReference>
<dbReference type="Proteomes" id="UP000053237">
    <property type="component" value="Unassembled WGS sequence"/>
</dbReference>
<sequence>MPLYKQVLLTSRKATPKQVAKIFQECANIITLNGGVIRGVENRGERRLGYGIKDRRWGELQCHYDAKLIIAQFNTTSDVLQKIDKKLKNSFCIIRYGTFQIRDPVDSFINTRKSLETWQSALKKALGLPAKEKFQLDKEERKRAARKRSDSIELNDHNDDDHMYDEDEEEEDLSRFVPEWKRDASFEPTPPEHLKSGK</sequence>
<comment type="similarity">
    <text evidence="1">Belongs to the bacterial ribosomal protein bS6 family.</text>
</comment>
<feature type="region of interest" description="Disordered" evidence="2">
    <location>
        <begin position="137"/>
        <end position="174"/>
    </location>
</feature>
<evidence type="ECO:0000256" key="2">
    <source>
        <dbReference type="SAM" id="MobiDB-lite"/>
    </source>
</evidence>
<dbReference type="CDD" id="cd15465">
    <property type="entry name" value="bS6_mito"/>
    <property type="match status" value="1"/>
</dbReference>
<name>A0A024FSS6_9STRA</name>
<dbReference type="Gene3D" id="3.30.70.60">
    <property type="match status" value="1"/>
</dbReference>
<dbReference type="InParanoid" id="A0A024FSS6"/>
<protein>
    <recommendedName>
        <fullName evidence="5">Ribosomal protein S6</fullName>
    </recommendedName>
</protein>
<dbReference type="GO" id="GO:0006412">
    <property type="term" value="P:translation"/>
    <property type="evidence" value="ECO:0007669"/>
    <property type="project" value="InterPro"/>
</dbReference>
<dbReference type="InterPro" id="IPR035980">
    <property type="entry name" value="Ribosomal_bS6_sf"/>
</dbReference>
<gene>
    <name evidence="3" type="ORF">BN9_051030</name>
</gene>
<dbReference type="InterPro" id="IPR000529">
    <property type="entry name" value="Ribosomal_bS6"/>
</dbReference>
<dbReference type="OrthoDB" id="10259681at2759"/>
<organism evidence="3 4">
    <name type="scientific">Albugo candida</name>
    <dbReference type="NCBI Taxonomy" id="65357"/>
    <lineage>
        <taxon>Eukaryota</taxon>
        <taxon>Sar</taxon>
        <taxon>Stramenopiles</taxon>
        <taxon>Oomycota</taxon>
        <taxon>Peronosporomycetes</taxon>
        <taxon>Albuginales</taxon>
        <taxon>Albuginaceae</taxon>
        <taxon>Albugo</taxon>
    </lineage>
</organism>
<feature type="compositionally biased region" description="Acidic residues" evidence="2">
    <location>
        <begin position="162"/>
        <end position="172"/>
    </location>
</feature>
<evidence type="ECO:0000256" key="1">
    <source>
        <dbReference type="ARBA" id="ARBA00009512"/>
    </source>
</evidence>
<dbReference type="GO" id="GO:0003735">
    <property type="term" value="F:structural constituent of ribosome"/>
    <property type="evidence" value="ECO:0007669"/>
    <property type="project" value="InterPro"/>
</dbReference>
<dbReference type="PANTHER" id="PTHR21011">
    <property type="entry name" value="MITOCHONDRIAL 28S RIBOSOMAL PROTEIN S6"/>
    <property type="match status" value="1"/>
</dbReference>
<dbReference type="EMBL" id="CAIX01000067">
    <property type="protein sequence ID" value="CCI10043.1"/>
    <property type="molecule type" value="Genomic_DNA"/>
</dbReference>
<reference evidence="3 4" key="1">
    <citation type="submission" date="2012-05" db="EMBL/GenBank/DDBJ databases">
        <title>Recombination and specialization in a pathogen metapopulation.</title>
        <authorList>
            <person name="Gardiner A."/>
            <person name="Kemen E."/>
            <person name="Schultz-Larsen T."/>
            <person name="MacLean D."/>
            <person name="Van Oosterhout C."/>
            <person name="Jones J.D.G."/>
        </authorList>
    </citation>
    <scope>NUCLEOTIDE SEQUENCE [LARGE SCALE GENOMIC DNA]</scope>
    <source>
        <strain evidence="3 4">Ac Nc2</strain>
    </source>
</reference>
<dbReference type="AlphaFoldDB" id="A0A024FSS6"/>
<feature type="compositionally biased region" description="Basic and acidic residues" evidence="2">
    <location>
        <begin position="137"/>
        <end position="161"/>
    </location>
</feature>
<dbReference type="GO" id="GO:0070181">
    <property type="term" value="F:small ribosomal subunit rRNA binding"/>
    <property type="evidence" value="ECO:0007669"/>
    <property type="project" value="TreeGrafter"/>
</dbReference>
<dbReference type="InterPro" id="IPR014717">
    <property type="entry name" value="Transl_elong_EF1B/ribsomal_bS6"/>
</dbReference>
<evidence type="ECO:0008006" key="5">
    <source>
        <dbReference type="Google" id="ProtNLM"/>
    </source>
</evidence>
<keyword evidence="4" id="KW-1185">Reference proteome</keyword>
<dbReference type="SUPFAM" id="SSF54995">
    <property type="entry name" value="Ribosomal protein S6"/>
    <property type="match status" value="1"/>
</dbReference>
<accession>A0A024FSS6</accession>
<dbReference type="PANTHER" id="PTHR21011:SF1">
    <property type="entry name" value="SMALL RIBOSOMAL SUBUNIT PROTEIN BS6M"/>
    <property type="match status" value="1"/>
</dbReference>
<dbReference type="GO" id="GO:0005737">
    <property type="term" value="C:cytoplasm"/>
    <property type="evidence" value="ECO:0007669"/>
    <property type="project" value="UniProtKB-ARBA"/>
</dbReference>
<feature type="region of interest" description="Disordered" evidence="2">
    <location>
        <begin position="179"/>
        <end position="198"/>
    </location>
</feature>
<proteinExistence type="inferred from homology"/>
<comment type="caution">
    <text evidence="3">The sequence shown here is derived from an EMBL/GenBank/DDBJ whole genome shotgun (WGS) entry which is preliminary data.</text>
</comment>
<evidence type="ECO:0000313" key="3">
    <source>
        <dbReference type="EMBL" id="CCI10043.1"/>
    </source>
</evidence>
<dbReference type="GO" id="GO:0005840">
    <property type="term" value="C:ribosome"/>
    <property type="evidence" value="ECO:0007669"/>
    <property type="project" value="InterPro"/>
</dbReference>